<dbReference type="NCBIfam" id="TIGR00103">
    <property type="entry name" value="DNA_YbaB_EbfC"/>
    <property type="match status" value="1"/>
</dbReference>
<dbReference type="SUPFAM" id="SSF82607">
    <property type="entry name" value="YbaB-like"/>
    <property type="match status" value="1"/>
</dbReference>
<evidence type="ECO:0000256" key="1">
    <source>
        <dbReference type="ARBA" id="ARBA00023125"/>
    </source>
</evidence>
<evidence type="ECO:0000313" key="4">
    <source>
        <dbReference type="EMBL" id="MBC8541440.1"/>
    </source>
</evidence>
<dbReference type="PANTHER" id="PTHR33449:SF1">
    <property type="entry name" value="NUCLEOID-ASSOCIATED PROTEIN YBAB"/>
    <property type="match status" value="1"/>
</dbReference>
<dbReference type="GO" id="GO:0043590">
    <property type="term" value="C:bacterial nucleoid"/>
    <property type="evidence" value="ECO:0007669"/>
    <property type="project" value="UniProtKB-UniRule"/>
</dbReference>
<organism evidence="4 5">
    <name type="scientific">Congzhengia minquanensis</name>
    <dbReference type="NCBI Taxonomy" id="2763657"/>
    <lineage>
        <taxon>Bacteria</taxon>
        <taxon>Bacillati</taxon>
        <taxon>Bacillota</taxon>
        <taxon>Clostridia</taxon>
        <taxon>Eubacteriales</taxon>
        <taxon>Oscillospiraceae</taxon>
        <taxon>Congzhengia</taxon>
    </lineage>
</organism>
<sequence>MAQGNKFTGGGNHKMNTVIKQAQMMQEEMNRVQEELEEKTIETAAGGGKVKVVMKGTKEITSLKIDPEIVDPEDTEMLEDLVTVAVNDAIRQIEEMMEEGMNSITGGMNIPGLF</sequence>
<dbReference type="HAMAP" id="MF_00274">
    <property type="entry name" value="DNA_YbaB_EbfC"/>
    <property type="match status" value="1"/>
</dbReference>
<reference evidence="4" key="1">
    <citation type="submission" date="2020-08" db="EMBL/GenBank/DDBJ databases">
        <title>Genome public.</title>
        <authorList>
            <person name="Liu C."/>
            <person name="Sun Q."/>
        </authorList>
    </citation>
    <scope>NUCLEOTIDE SEQUENCE</scope>
    <source>
        <strain evidence="4">H8</strain>
    </source>
</reference>
<dbReference type="InterPro" id="IPR036894">
    <property type="entry name" value="YbaB-like_sf"/>
</dbReference>
<dbReference type="PANTHER" id="PTHR33449">
    <property type="entry name" value="NUCLEOID-ASSOCIATED PROTEIN YBAB"/>
    <property type="match status" value="1"/>
</dbReference>
<name>A0A926DQH4_9FIRM</name>
<evidence type="ECO:0000256" key="3">
    <source>
        <dbReference type="SAM" id="Coils"/>
    </source>
</evidence>
<comment type="function">
    <text evidence="2">Binds to DNA and alters its conformation. May be involved in regulation of gene expression, nucleoid organization and DNA protection.</text>
</comment>
<dbReference type="InterPro" id="IPR004401">
    <property type="entry name" value="YbaB/EbfC"/>
</dbReference>
<comment type="similarity">
    <text evidence="2">Belongs to the YbaB/EbfC family.</text>
</comment>
<comment type="subunit">
    <text evidence="2">Homodimer.</text>
</comment>
<dbReference type="Proteomes" id="UP000611762">
    <property type="component" value="Unassembled WGS sequence"/>
</dbReference>
<keyword evidence="2" id="KW-0963">Cytoplasm</keyword>
<keyword evidence="1 2" id="KW-0238">DNA-binding</keyword>
<comment type="caution">
    <text evidence="4">The sequence shown here is derived from an EMBL/GenBank/DDBJ whole genome shotgun (WGS) entry which is preliminary data.</text>
</comment>
<feature type="coiled-coil region" evidence="3">
    <location>
        <begin position="15"/>
        <end position="42"/>
    </location>
</feature>
<dbReference type="Gene3D" id="3.30.1310.10">
    <property type="entry name" value="Nucleoid-associated protein YbaB-like domain"/>
    <property type="match status" value="1"/>
</dbReference>
<gene>
    <name evidence="4" type="ORF">H8698_10680</name>
</gene>
<protein>
    <recommendedName>
        <fullName evidence="2">Nucleoid-associated protein H8698_10680</fullName>
    </recommendedName>
</protein>
<keyword evidence="5" id="KW-1185">Reference proteome</keyword>
<dbReference type="Pfam" id="PF02575">
    <property type="entry name" value="YbaB_DNA_bd"/>
    <property type="match status" value="1"/>
</dbReference>
<dbReference type="GO" id="GO:0005829">
    <property type="term" value="C:cytosol"/>
    <property type="evidence" value="ECO:0007669"/>
    <property type="project" value="TreeGrafter"/>
</dbReference>
<evidence type="ECO:0000256" key="2">
    <source>
        <dbReference type="HAMAP-Rule" id="MF_00274"/>
    </source>
</evidence>
<dbReference type="RefSeq" id="WP_177680750.1">
    <property type="nucleotide sequence ID" value="NZ_JACRSU010000004.1"/>
</dbReference>
<proteinExistence type="inferred from homology"/>
<dbReference type="EMBL" id="JACRSU010000004">
    <property type="protein sequence ID" value="MBC8541440.1"/>
    <property type="molecule type" value="Genomic_DNA"/>
</dbReference>
<dbReference type="PIRSF" id="PIRSF004555">
    <property type="entry name" value="UCP004555"/>
    <property type="match status" value="1"/>
</dbReference>
<dbReference type="GO" id="GO:0003677">
    <property type="term" value="F:DNA binding"/>
    <property type="evidence" value="ECO:0007669"/>
    <property type="project" value="UniProtKB-UniRule"/>
</dbReference>
<accession>A0A926DQH4</accession>
<evidence type="ECO:0000313" key="5">
    <source>
        <dbReference type="Proteomes" id="UP000611762"/>
    </source>
</evidence>
<comment type="subcellular location">
    <subcellularLocation>
        <location evidence="2">Cytoplasm</location>
        <location evidence="2">Nucleoid</location>
    </subcellularLocation>
</comment>
<keyword evidence="3" id="KW-0175">Coiled coil</keyword>
<dbReference type="AlphaFoldDB" id="A0A926DQH4"/>